<sequence length="60" mass="6999">MFKKIAPVNLFSLEARFYVVVYFHEMVGSVMVIPEACMFWAKYVVIFDVLVEEIGDNSFE</sequence>
<dbReference type="AlphaFoldDB" id="A0A164MQ29"/>
<evidence type="ECO:0000313" key="1">
    <source>
        <dbReference type="EMBL" id="KZS05256.1"/>
    </source>
</evidence>
<dbReference type="Proteomes" id="UP000076858">
    <property type="component" value="Unassembled WGS sequence"/>
</dbReference>
<keyword evidence="2" id="KW-1185">Reference proteome</keyword>
<gene>
    <name evidence="1" type="ORF">APZ42_031611</name>
</gene>
<proteinExistence type="predicted"/>
<dbReference type="EMBL" id="LRGB01002978">
    <property type="protein sequence ID" value="KZS05256.1"/>
    <property type="molecule type" value="Genomic_DNA"/>
</dbReference>
<accession>A0A164MQ29</accession>
<reference evidence="1 2" key="1">
    <citation type="submission" date="2016-03" db="EMBL/GenBank/DDBJ databases">
        <title>EvidentialGene: Evidence-directed Construction of Genes on Genomes.</title>
        <authorList>
            <person name="Gilbert D.G."/>
            <person name="Choi J.-H."/>
            <person name="Mockaitis K."/>
            <person name="Colbourne J."/>
            <person name="Pfrender M."/>
        </authorList>
    </citation>
    <scope>NUCLEOTIDE SEQUENCE [LARGE SCALE GENOMIC DNA]</scope>
    <source>
        <strain evidence="1 2">Xinb3</strain>
        <tissue evidence="1">Complete organism</tissue>
    </source>
</reference>
<name>A0A164MQ29_9CRUS</name>
<protein>
    <submittedName>
        <fullName evidence="1">Uncharacterized protein</fullName>
    </submittedName>
</protein>
<organism evidence="1 2">
    <name type="scientific">Daphnia magna</name>
    <dbReference type="NCBI Taxonomy" id="35525"/>
    <lineage>
        <taxon>Eukaryota</taxon>
        <taxon>Metazoa</taxon>
        <taxon>Ecdysozoa</taxon>
        <taxon>Arthropoda</taxon>
        <taxon>Crustacea</taxon>
        <taxon>Branchiopoda</taxon>
        <taxon>Diplostraca</taxon>
        <taxon>Cladocera</taxon>
        <taxon>Anomopoda</taxon>
        <taxon>Daphniidae</taxon>
        <taxon>Daphnia</taxon>
    </lineage>
</organism>
<evidence type="ECO:0000313" key="2">
    <source>
        <dbReference type="Proteomes" id="UP000076858"/>
    </source>
</evidence>
<comment type="caution">
    <text evidence="1">The sequence shown here is derived from an EMBL/GenBank/DDBJ whole genome shotgun (WGS) entry which is preliminary data.</text>
</comment>